<evidence type="ECO:0000256" key="1">
    <source>
        <dbReference type="SAM" id="Phobius"/>
    </source>
</evidence>
<organism evidence="2 3">
    <name type="scientific">Candidatus Fokinia solitaria</name>
    <dbReference type="NCBI Taxonomy" id="1802984"/>
    <lineage>
        <taxon>Bacteria</taxon>
        <taxon>Pseudomonadati</taxon>
        <taxon>Pseudomonadota</taxon>
        <taxon>Alphaproteobacteria</taxon>
        <taxon>Rickettsiales</taxon>
        <taxon>Candidatus Midichloriaceae</taxon>
        <taxon>Candidatus Fokinia</taxon>
    </lineage>
</organism>
<keyword evidence="1" id="KW-1133">Transmembrane helix</keyword>
<feature type="transmembrane region" description="Helical" evidence="1">
    <location>
        <begin position="26"/>
        <end position="44"/>
    </location>
</feature>
<keyword evidence="1" id="KW-0472">Membrane</keyword>
<dbReference type="EMBL" id="CP025989">
    <property type="protein sequence ID" value="AWD33027.1"/>
    <property type="molecule type" value="Genomic_DNA"/>
</dbReference>
<reference evidence="2 3" key="1">
    <citation type="journal article" date="2018" name="Genome Biol. Evol.">
        <title>The Genome Sequence of "Candidatus Fokinia solitaria": Insights on Reductive Evolution in Rickettsiales.</title>
        <authorList>
            <person name="Floriano A.M."/>
            <person name="Castelli M."/>
            <person name="Krenek S."/>
            <person name="Berendonk T.U."/>
            <person name="Bazzocchi C."/>
            <person name="Petroni G."/>
            <person name="Sassera D."/>
        </authorList>
    </citation>
    <scope>NUCLEOTIDE SEQUENCE [LARGE SCALE GENOMIC DNA]</scope>
    <source>
        <strain evidence="2">Rio ETE_ALG 3VII</strain>
    </source>
</reference>
<keyword evidence="1" id="KW-0812">Transmembrane</keyword>
<keyword evidence="3" id="KW-1185">Reference proteome</keyword>
<evidence type="ECO:0000313" key="3">
    <source>
        <dbReference type="Proteomes" id="UP000244519"/>
    </source>
</evidence>
<dbReference type="AlphaFoldDB" id="A0A2U8BRS2"/>
<dbReference type="Proteomes" id="UP000244519">
    <property type="component" value="Chromosome"/>
</dbReference>
<dbReference type="KEGG" id="fso:Fsol_00223"/>
<gene>
    <name evidence="2" type="ORF">Fsol_00223</name>
</gene>
<proteinExistence type="predicted"/>
<name>A0A2U8BRS2_9RICK</name>
<dbReference type="RefSeq" id="WP_108673069.1">
    <property type="nucleotide sequence ID" value="NZ_CP025989.1"/>
</dbReference>
<evidence type="ECO:0000313" key="2">
    <source>
        <dbReference type="EMBL" id="AWD33027.1"/>
    </source>
</evidence>
<accession>A0A2U8BRS2</accession>
<sequence>MNKNLDVFDDILAEEISERWQRVMKLASIVISLGFICIAVFIGVKQFYDYKKTRDAKADAVLFTDMLYENPSEDDLQRKNMQYKTDAYIGLYENYKLGLILRNYEPVKAIVKCQKIADLKIDEGITEYNRFLAYSLRLRSGIAKNDDTVITHNVSVYHILQDMMKMSLYTAHNDGENVLATSSKLISSFHLSDELRMAVNEITSYIIIGSDTNKKGNLK</sequence>
<protein>
    <submittedName>
        <fullName evidence="2">Uncharacterized protein</fullName>
    </submittedName>
</protein>